<feature type="non-terminal residue" evidence="3">
    <location>
        <position position="42"/>
    </location>
</feature>
<dbReference type="GO" id="GO:0015074">
    <property type="term" value="P:DNA integration"/>
    <property type="evidence" value="ECO:0007669"/>
    <property type="project" value="InterPro"/>
</dbReference>
<dbReference type="GO" id="GO:0003677">
    <property type="term" value="F:DNA binding"/>
    <property type="evidence" value="ECO:0007669"/>
    <property type="project" value="InterPro"/>
</dbReference>
<comment type="caution">
    <text evidence="3">The sequence shown here is derived from an EMBL/GenBank/DDBJ whole genome shotgun (WGS) entry which is preliminary data.</text>
</comment>
<dbReference type="InterPro" id="IPR013762">
    <property type="entry name" value="Integrase-like_cat_sf"/>
</dbReference>
<evidence type="ECO:0000313" key="3">
    <source>
        <dbReference type="EMBL" id="EQD64429.1"/>
    </source>
</evidence>
<dbReference type="EMBL" id="AUZZ01001411">
    <property type="protein sequence ID" value="EQD64429.1"/>
    <property type="molecule type" value="Genomic_DNA"/>
</dbReference>
<dbReference type="Gene3D" id="1.10.443.10">
    <property type="entry name" value="Intergrase catalytic core"/>
    <property type="match status" value="1"/>
</dbReference>
<sequence length="42" mass="4454">MLTAIQTGLRVSELTGLTCGDVHLGKGAHVRCTGKGRKQRCT</sequence>
<dbReference type="PROSITE" id="PS51898">
    <property type="entry name" value="TYR_RECOMBINASE"/>
    <property type="match status" value="1"/>
</dbReference>
<evidence type="ECO:0000259" key="2">
    <source>
        <dbReference type="PROSITE" id="PS51898"/>
    </source>
</evidence>
<keyword evidence="1" id="KW-0233">DNA recombination</keyword>
<accession>T1CEJ6</accession>
<dbReference type="AlphaFoldDB" id="T1CEJ6"/>
<organism evidence="3">
    <name type="scientific">mine drainage metagenome</name>
    <dbReference type="NCBI Taxonomy" id="410659"/>
    <lineage>
        <taxon>unclassified sequences</taxon>
        <taxon>metagenomes</taxon>
        <taxon>ecological metagenomes</taxon>
    </lineage>
</organism>
<proteinExistence type="predicted"/>
<dbReference type="InterPro" id="IPR002104">
    <property type="entry name" value="Integrase_catalytic"/>
</dbReference>
<gene>
    <name evidence="3" type="ORF">B2A_02003</name>
</gene>
<protein>
    <submittedName>
        <fullName evidence="3">Integrase/recombinase</fullName>
    </submittedName>
</protein>
<reference evidence="3" key="2">
    <citation type="journal article" date="2014" name="ISME J.">
        <title>Microbial stratification in low pH oxic and suboxic macroscopic growths along an acid mine drainage.</title>
        <authorList>
            <person name="Mendez-Garcia C."/>
            <person name="Mesa V."/>
            <person name="Sprenger R.R."/>
            <person name="Richter M."/>
            <person name="Diez M.S."/>
            <person name="Solano J."/>
            <person name="Bargiela R."/>
            <person name="Golyshina O.V."/>
            <person name="Manteca A."/>
            <person name="Ramos J.L."/>
            <person name="Gallego J.R."/>
            <person name="Llorente I."/>
            <person name="Martins Dos Santos V.A."/>
            <person name="Jensen O.N."/>
            <person name="Pelaez A.I."/>
            <person name="Sanchez J."/>
            <person name="Ferrer M."/>
        </authorList>
    </citation>
    <scope>NUCLEOTIDE SEQUENCE</scope>
</reference>
<dbReference type="SUPFAM" id="SSF56349">
    <property type="entry name" value="DNA breaking-rejoining enzymes"/>
    <property type="match status" value="1"/>
</dbReference>
<reference evidence="3" key="1">
    <citation type="submission" date="2013-08" db="EMBL/GenBank/DDBJ databases">
        <authorList>
            <person name="Mendez C."/>
            <person name="Richter M."/>
            <person name="Ferrer M."/>
            <person name="Sanchez J."/>
        </authorList>
    </citation>
    <scope>NUCLEOTIDE SEQUENCE</scope>
</reference>
<name>T1CEJ6_9ZZZZ</name>
<dbReference type="GO" id="GO:0006310">
    <property type="term" value="P:DNA recombination"/>
    <property type="evidence" value="ECO:0007669"/>
    <property type="project" value="UniProtKB-KW"/>
</dbReference>
<feature type="domain" description="Tyr recombinase" evidence="2">
    <location>
        <begin position="1"/>
        <end position="42"/>
    </location>
</feature>
<dbReference type="InterPro" id="IPR011010">
    <property type="entry name" value="DNA_brk_join_enz"/>
</dbReference>
<evidence type="ECO:0000256" key="1">
    <source>
        <dbReference type="ARBA" id="ARBA00023172"/>
    </source>
</evidence>